<dbReference type="PANTHER" id="PTHR12155:SF41">
    <property type="entry name" value="SCHLAFEN ALBA-2 DOMAIN-CONTAINING PROTEIN"/>
    <property type="match status" value="1"/>
</dbReference>
<dbReference type="InterPro" id="IPR038461">
    <property type="entry name" value="Schlafen_AlbA_2_dom_sf"/>
</dbReference>
<dbReference type="EMBL" id="NIBG01000030">
    <property type="protein sequence ID" value="PAB56899.1"/>
    <property type="molecule type" value="Genomic_DNA"/>
</dbReference>
<dbReference type="Pfam" id="PF02452">
    <property type="entry name" value="PemK_toxin"/>
    <property type="match status" value="1"/>
</dbReference>
<dbReference type="Gene3D" id="3.30.950.30">
    <property type="entry name" value="Schlafen, AAA domain"/>
    <property type="match status" value="1"/>
</dbReference>
<evidence type="ECO:0000313" key="4">
    <source>
        <dbReference type="EMBL" id="PAB56899.1"/>
    </source>
</evidence>
<dbReference type="InterPro" id="IPR007421">
    <property type="entry name" value="Schlafen_AlbA_2_dom"/>
</dbReference>
<evidence type="ECO:0000313" key="5">
    <source>
        <dbReference type="Proteomes" id="UP000216024"/>
    </source>
</evidence>
<dbReference type="InterPro" id="IPR011067">
    <property type="entry name" value="Plasmid_toxin/cell-grow_inhib"/>
</dbReference>
<evidence type="ECO:0000259" key="3">
    <source>
        <dbReference type="Pfam" id="PF04326"/>
    </source>
</evidence>
<sequence>MLIRQWDIYLAKIPIEGVEMGEVKSVLVISNNAINKFSQCVNVIIVAPKKYANENNLLHVDIEVNEKDTIALVNHNETINKNRLVVKVGQVNDERIRKKILAAWNMIINNENKMEQLEFERFFEIGSTFEKDEDNEYEFKEFRVDQEAPRDLMARKLEKYICGFLNGENNKFGKIYFGITDDGIIKGTYLNREDRDDIRQLFIDRLKYIRPVVDRSLFTIEFIKLKKNGKIEKDYYIIEIYVPPSPDPSVLYFTRDDKLYIRFDGRNEKIEGPEIQEVIKTRLLNKIIGDKDFFKSPKS</sequence>
<dbReference type="Gene3D" id="2.30.30.110">
    <property type="match status" value="1"/>
</dbReference>
<dbReference type="RefSeq" id="WP_095135714.1">
    <property type="nucleotide sequence ID" value="NZ_NIBG01000030.1"/>
</dbReference>
<name>A0A267MBG8_9FIRM</name>
<evidence type="ECO:0000256" key="1">
    <source>
        <dbReference type="ARBA" id="ARBA00007521"/>
    </source>
</evidence>
<dbReference type="AlphaFoldDB" id="A0A267MBG8"/>
<feature type="domain" description="Schlafen AlbA-2" evidence="3">
    <location>
        <begin position="133"/>
        <end position="270"/>
    </location>
</feature>
<dbReference type="PANTHER" id="PTHR12155">
    <property type="entry name" value="SCHLAFEN"/>
    <property type="match status" value="1"/>
</dbReference>
<comment type="caution">
    <text evidence="4">The sequence shown here is derived from an EMBL/GenBank/DDBJ whole genome shotgun (WGS) entry which is preliminary data.</text>
</comment>
<dbReference type="OrthoDB" id="9801813at2"/>
<proteinExistence type="inferred from homology"/>
<comment type="similarity">
    <text evidence="1">Belongs to the PemK/MazF family.</text>
</comment>
<dbReference type="Proteomes" id="UP000216024">
    <property type="component" value="Unassembled WGS sequence"/>
</dbReference>
<accession>A0A267MBG8</accession>
<keyword evidence="5" id="KW-1185">Reference proteome</keyword>
<protein>
    <recommendedName>
        <fullName evidence="3">Schlafen AlbA-2 domain-containing protein</fullName>
    </recommendedName>
</protein>
<evidence type="ECO:0000256" key="2">
    <source>
        <dbReference type="ARBA" id="ARBA00022649"/>
    </source>
</evidence>
<dbReference type="Pfam" id="PF04326">
    <property type="entry name" value="SLFN_AlbA_2"/>
    <property type="match status" value="1"/>
</dbReference>
<dbReference type="SUPFAM" id="SSF50118">
    <property type="entry name" value="Cell growth inhibitor/plasmid maintenance toxic component"/>
    <property type="match status" value="1"/>
</dbReference>
<gene>
    <name evidence="4" type="ORF">CCE28_20000</name>
</gene>
<organism evidence="4 5">
    <name type="scientific">Anaeromicrobium sediminis</name>
    <dbReference type="NCBI Taxonomy" id="1478221"/>
    <lineage>
        <taxon>Bacteria</taxon>
        <taxon>Bacillati</taxon>
        <taxon>Bacillota</taxon>
        <taxon>Clostridia</taxon>
        <taxon>Peptostreptococcales</taxon>
        <taxon>Thermotaleaceae</taxon>
        <taxon>Anaeromicrobium</taxon>
    </lineage>
</organism>
<keyword evidence="2" id="KW-1277">Toxin-antitoxin system</keyword>
<dbReference type="InterPro" id="IPR003477">
    <property type="entry name" value="PemK-like"/>
</dbReference>
<dbReference type="GO" id="GO:0003677">
    <property type="term" value="F:DNA binding"/>
    <property type="evidence" value="ECO:0007669"/>
    <property type="project" value="InterPro"/>
</dbReference>
<dbReference type="InterPro" id="IPR029684">
    <property type="entry name" value="Schlafen"/>
</dbReference>
<reference evidence="4 5" key="1">
    <citation type="submission" date="2017-06" db="EMBL/GenBank/DDBJ databases">
        <title>Draft genome sequence of anaerobic fermentative bacterium Anaeromicrobium sediminis DY2726D isolated from West Pacific Ocean sediments.</title>
        <authorList>
            <person name="Zeng X."/>
        </authorList>
    </citation>
    <scope>NUCLEOTIDE SEQUENCE [LARGE SCALE GENOMIC DNA]</scope>
    <source>
        <strain evidence="4 5">DY2726D</strain>
    </source>
</reference>